<dbReference type="OrthoDB" id="1668230at2759"/>
<protein>
    <recommendedName>
        <fullName evidence="5">Disease resistance R13L4/SHOC-2-like LRR domain-containing protein</fullName>
    </recommendedName>
</protein>
<reference evidence="6" key="1">
    <citation type="submission" date="2020-03" db="EMBL/GenBank/DDBJ databases">
        <title>A high-quality chromosome-level genome assembly of a woody plant with both climbing and erect habits, Rhamnella rubrinervis.</title>
        <authorList>
            <person name="Lu Z."/>
            <person name="Yang Y."/>
            <person name="Zhu X."/>
            <person name="Sun Y."/>
        </authorList>
    </citation>
    <scope>NUCLEOTIDE SEQUENCE</scope>
    <source>
        <strain evidence="6">BYM</strain>
        <tissue evidence="6">Leaf</tissue>
    </source>
</reference>
<dbReference type="InterPro" id="IPR055414">
    <property type="entry name" value="LRR_R13L4/SHOC2-like"/>
</dbReference>
<feature type="domain" description="Disease resistance R13L4/SHOC-2-like LRR" evidence="5">
    <location>
        <begin position="314"/>
        <end position="394"/>
    </location>
</feature>
<dbReference type="FunFam" id="3.80.10.10:FF:000405">
    <property type="entry name" value="Plant intracellular Ras-group-related LRR protein 4"/>
    <property type="match status" value="1"/>
</dbReference>
<name>A0A8K0E0P8_9ROSA</name>
<keyword evidence="7" id="KW-1185">Reference proteome</keyword>
<evidence type="ECO:0000256" key="3">
    <source>
        <dbReference type="ARBA" id="ARBA00023786"/>
    </source>
</evidence>
<sequence>MEVASLQSVDEAVEDIMRIHRSLPNRPGIDEVEAAKTLIRNVEKEDQARLDAIAKQTKSPDVPEELFNVLLEMQRNLVYYHSKEQKREALRLLDLENVHSLFDDFIQRASRCLSSSSASNSHSATANSNAFVSTASPAVSNSTKAKAPASSSISRTTDNLLAAAPVTYFSDKDVASKASSELFTRDDSYVKKTKSSFYADGIGAGSGFSKKPQIVDSSLKTTTVSGQDGEKLSLIKLASLIEVSAKKGTRDLNLQNKLMDQIEWLPDSIGKLSSLITLDLSENRILALPDSIGGLSSLTRLDLHSNRIAELPDSIGNLLGLVFLNLSGNQLSSVPATIGRLVRLQELDLSSNRLHSLSESIGSLASLRKLNVETNDVEEIPHTIGHCSSLRELRADYNRLKALPEAVGKIGTLEILSVRYNNIKQLPTTMSSLANLRELDVSFNELESVPESLCFATTLVKMNIGNNFADLRSLPRSIGNLEMLEELDISNNQVRFLPDSFRMLTRLRVLRVEENPLEVPPRHIAEKGAQAVVQYMAELFEKRDVKAQPVKQKKSWAQICFFSRSNKRKRNGADYVKA</sequence>
<keyword evidence="2" id="KW-0677">Repeat</keyword>
<dbReference type="PANTHER" id="PTHR48051">
    <property type="match status" value="1"/>
</dbReference>
<dbReference type="Pfam" id="PF00560">
    <property type="entry name" value="LRR_1"/>
    <property type="match status" value="2"/>
</dbReference>
<dbReference type="PROSITE" id="PS51450">
    <property type="entry name" value="LRR"/>
    <property type="match status" value="3"/>
</dbReference>
<dbReference type="Pfam" id="PF13855">
    <property type="entry name" value="LRR_8"/>
    <property type="match status" value="1"/>
</dbReference>
<dbReference type="Proteomes" id="UP000796880">
    <property type="component" value="Unassembled WGS sequence"/>
</dbReference>
<comment type="function">
    <text evidence="4">Leucine-rich repeat protein that likely mediates protein interactions, possibly in the context of signal transduction.</text>
</comment>
<dbReference type="InterPro" id="IPR050216">
    <property type="entry name" value="LRR_domain-containing"/>
</dbReference>
<evidence type="ECO:0000256" key="2">
    <source>
        <dbReference type="ARBA" id="ARBA00022737"/>
    </source>
</evidence>
<evidence type="ECO:0000256" key="1">
    <source>
        <dbReference type="ARBA" id="ARBA00022614"/>
    </source>
</evidence>
<comment type="similarity">
    <text evidence="3">Belongs to the SHOC2 family.</text>
</comment>
<gene>
    <name evidence="6" type="ORF">FNV43_RR19186</name>
</gene>
<dbReference type="Pfam" id="PF23598">
    <property type="entry name" value="LRR_14"/>
    <property type="match status" value="1"/>
</dbReference>
<evidence type="ECO:0000313" key="7">
    <source>
        <dbReference type="Proteomes" id="UP000796880"/>
    </source>
</evidence>
<dbReference type="InterPro" id="IPR032675">
    <property type="entry name" value="LRR_dom_sf"/>
</dbReference>
<dbReference type="EMBL" id="VOIH02000008">
    <property type="protein sequence ID" value="KAF3440900.1"/>
    <property type="molecule type" value="Genomic_DNA"/>
</dbReference>
<dbReference type="SUPFAM" id="SSF52058">
    <property type="entry name" value="L domain-like"/>
    <property type="match status" value="1"/>
</dbReference>
<organism evidence="6 7">
    <name type="scientific">Rhamnella rubrinervis</name>
    <dbReference type="NCBI Taxonomy" id="2594499"/>
    <lineage>
        <taxon>Eukaryota</taxon>
        <taxon>Viridiplantae</taxon>
        <taxon>Streptophyta</taxon>
        <taxon>Embryophyta</taxon>
        <taxon>Tracheophyta</taxon>
        <taxon>Spermatophyta</taxon>
        <taxon>Magnoliopsida</taxon>
        <taxon>eudicotyledons</taxon>
        <taxon>Gunneridae</taxon>
        <taxon>Pentapetalae</taxon>
        <taxon>rosids</taxon>
        <taxon>fabids</taxon>
        <taxon>Rosales</taxon>
        <taxon>Rhamnaceae</taxon>
        <taxon>rhamnoid group</taxon>
        <taxon>Rhamneae</taxon>
        <taxon>Rhamnella</taxon>
    </lineage>
</organism>
<dbReference type="GO" id="GO:0005737">
    <property type="term" value="C:cytoplasm"/>
    <property type="evidence" value="ECO:0007669"/>
    <property type="project" value="TreeGrafter"/>
</dbReference>
<dbReference type="SMART" id="SM00369">
    <property type="entry name" value="LRR_TYP"/>
    <property type="match status" value="9"/>
</dbReference>
<keyword evidence="1" id="KW-0433">Leucine-rich repeat</keyword>
<dbReference type="SMART" id="SM00364">
    <property type="entry name" value="LRR_BAC"/>
    <property type="match status" value="9"/>
</dbReference>
<evidence type="ECO:0000313" key="6">
    <source>
        <dbReference type="EMBL" id="KAF3440900.1"/>
    </source>
</evidence>
<proteinExistence type="inferred from homology"/>
<comment type="caution">
    <text evidence="6">The sequence shown here is derived from an EMBL/GenBank/DDBJ whole genome shotgun (WGS) entry which is preliminary data.</text>
</comment>
<dbReference type="PRINTS" id="PR00019">
    <property type="entry name" value="LEURICHRPT"/>
</dbReference>
<evidence type="ECO:0000259" key="5">
    <source>
        <dbReference type="Pfam" id="PF23598"/>
    </source>
</evidence>
<dbReference type="AlphaFoldDB" id="A0A8K0E0P8"/>
<dbReference type="Gene3D" id="3.80.10.10">
    <property type="entry name" value="Ribonuclease Inhibitor"/>
    <property type="match status" value="1"/>
</dbReference>
<accession>A0A8K0E0P8</accession>
<dbReference type="PANTHER" id="PTHR48051:SF54">
    <property type="entry name" value="LEUCINE-RICH REPEAT-CONTAINING PROTEIN"/>
    <property type="match status" value="1"/>
</dbReference>
<dbReference type="InterPro" id="IPR003591">
    <property type="entry name" value="Leu-rich_rpt_typical-subtyp"/>
</dbReference>
<dbReference type="InterPro" id="IPR001611">
    <property type="entry name" value="Leu-rich_rpt"/>
</dbReference>
<evidence type="ECO:0000256" key="4">
    <source>
        <dbReference type="ARBA" id="ARBA00037519"/>
    </source>
</evidence>